<accession>A0ABD1VC56</accession>
<protein>
    <submittedName>
        <fullName evidence="1">Uncharacterized protein</fullName>
    </submittedName>
</protein>
<dbReference type="EMBL" id="JBFOLK010000002">
    <property type="protein sequence ID" value="KAL2534929.1"/>
    <property type="molecule type" value="Genomic_DNA"/>
</dbReference>
<proteinExistence type="predicted"/>
<evidence type="ECO:0000313" key="1">
    <source>
        <dbReference type="EMBL" id="KAL2534929.1"/>
    </source>
</evidence>
<gene>
    <name evidence="1" type="ORF">Adt_08280</name>
</gene>
<evidence type="ECO:0000313" key="2">
    <source>
        <dbReference type="Proteomes" id="UP001604336"/>
    </source>
</evidence>
<dbReference type="AlphaFoldDB" id="A0ABD1VC56"/>
<keyword evidence="2" id="KW-1185">Reference proteome</keyword>
<organism evidence="1 2">
    <name type="scientific">Abeliophyllum distichum</name>
    <dbReference type="NCBI Taxonomy" id="126358"/>
    <lineage>
        <taxon>Eukaryota</taxon>
        <taxon>Viridiplantae</taxon>
        <taxon>Streptophyta</taxon>
        <taxon>Embryophyta</taxon>
        <taxon>Tracheophyta</taxon>
        <taxon>Spermatophyta</taxon>
        <taxon>Magnoliopsida</taxon>
        <taxon>eudicotyledons</taxon>
        <taxon>Gunneridae</taxon>
        <taxon>Pentapetalae</taxon>
        <taxon>asterids</taxon>
        <taxon>lamiids</taxon>
        <taxon>Lamiales</taxon>
        <taxon>Oleaceae</taxon>
        <taxon>Forsythieae</taxon>
        <taxon>Abeliophyllum</taxon>
    </lineage>
</organism>
<dbReference type="Proteomes" id="UP001604336">
    <property type="component" value="Unassembled WGS sequence"/>
</dbReference>
<reference evidence="2" key="1">
    <citation type="submission" date="2024-07" db="EMBL/GenBank/DDBJ databases">
        <title>Two chromosome-level genome assemblies of Korean endemic species Abeliophyllum distichum and Forsythia ovata (Oleaceae).</title>
        <authorList>
            <person name="Jang H."/>
        </authorList>
    </citation>
    <scope>NUCLEOTIDE SEQUENCE [LARGE SCALE GENOMIC DNA]</scope>
</reference>
<comment type="caution">
    <text evidence="1">The sequence shown here is derived from an EMBL/GenBank/DDBJ whole genome shotgun (WGS) entry which is preliminary data.</text>
</comment>
<name>A0ABD1VC56_9LAMI</name>
<sequence>MGNFWNSQEHEMNELFENLFESCTQQNLLWKMYGVVSISTCLQVMKGHIYAINQTKRCIPSDLNIESEEEDSPLDDAPTKLSSNGDRLFQFRKRCVAAFIEGRRWH</sequence>